<dbReference type="InterPro" id="IPR013122">
    <property type="entry name" value="PKD1_2_channel"/>
</dbReference>
<dbReference type="OrthoDB" id="424046at2759"/>
<evidence type="ECO:0000256" key="4">
    <source>
        <dbReference type="ARBA" id="ARBA00022989"/>
    </source>
</evidence>
<dbReference type="Pfam" id="PF20519">
    <property type="entry name" value="Polycystin_dom"/>
    <property type="match status" value="1"/>
</dbReference>
<feature type="transmembrane region" description="Helical" evidence="6">
    <location>
        <begin position="315"/>
        <end position="331"/>
    </location>
</feature>
<evidence type="ECO:0000313" key="10">
    <source>
        <dbReference type="Proteomes" id="UP000601435"/>
    </source>
</evidence>
<dbReference type="GO" id="GO:0016020">
    <property type="term" value="C:membrane"/>
    <property type="evidence" value="ECO:0007669"/>
    <property type="project" value="UniProtKB-SubCell"/>
</dbReference>
<feature type="transmembrane region" description="Helical" evidence="6">
    <location>
        <begin position="400"/>
        <end position="420"/>
    </location>
</feature>
<keyword evidence="4 6" id="KW-1133">Transmembrane helix</keyword>
<evidence type="ECO:0000259" key="8">
    <source>
        <dbReference type="Pfam" id="PF20519"/>
    </source>
</evidence>
<protein>
    <submittedName>
        <fullName evidence="9">Uncharacterized protein</fullName>
    </submittedName>
</protein>
<dbReference type="AlphaFoldDB" id="A0A812Y374"/>
<dbReference type="PROSITE" id="PS51257">
    <property type="entry name" value="PROKAR_LIPOPROTEIN"/>
    <property type="match status" value="1"/>
</dbReference>
<evidence type="ECO:0000256" key="5">
    <source>
        <dbReference type="ARBA" id="ARBA00023136"/>
    </source>
</evidence>
<dbReference type="InterPro" id="IPR046791">
    <property type="entry name" value="Polycystin_dom"/>
</dbReference>
<dbReference type="PANTHER" id="PTHR10877:SF183">
    <property type="entry name" value="AT14535P-RELATED"/>
    <property type="match status" value="1"/>
</dbReference>
<name>A0A812Y374_9DINO</name>
<feature type="transmembrane region" description="Helical" evidence="6">
    <location>
        <begin position="352"/>
        <end position="369"/>
    </location>
</feature>
<dbReference type="EMBL" id="CAJNJA010039913">
    <property type="protein sequence ID" value="CAE7761063.1"/>
    <property type="molecule type" value="Genomic_DNA"/>
</dbReference>
<reference evidence="9" key="1">
    <citation type="submission" date="2021-02" db="EMBL/GenBank/DDBJ databases">
        <authorList>
            <person name="Dougan E. K."/>
            <person name="Rhodes N."/>
            <person name="Thang M."/>
            <person name="Chan C."/>
        </authorList>
    </citation>
    <scope>NUCLEOTIDE SEQUENCE</scope>
</reference>
<feature type="transmembrane region" description="Helical" evidence="6">
    <location>
        <begin position="12"/>
        <end position="29"/>
    </location>
</feature>
<comment type="subcellular location">
    <subcellularLocation>
        <location evidence="1">Membrane</location>
        <topology evidence="1">Multi-pass membrane protein</topology>
    </subcellularLocation>
</comment>
<proteinExistence type="inferred from homology"/>
<comment type="similarity">
    <text evidence="2">Belongs to the polycystin family.</text>
</comment>
<gene>
    <name evidence="9" type="ORF">SNEC2469_LOCUS22146</name>
</gene>
<dbReference type="InterPro" id="IPR051223">
    <property type="entry name" value="Polycystin"/>
</dbReference>
<accession>A0A812Y374</accession>
<feature type="transmembrane region" description="Helical" evidence="6">
    <location>
        <begin position="441"/>
        <end position="464"/>
    </location>
</feature>
<feature type="domain" description="Polycystin" evidence="8">
    <location>
        <begin position="204"/>
        <end position="299"/>
    </location>
</feature>
<dbReference type="PANTHER" id="PTHR10877">
    <property type="entry name" value="POLYCYSTIN FAMILY MEMBER"/>
    <property type="match status" value="1"/>
</dbReference>
<evidence type="ECO:0000259" key="7">
    <source>
        <dbReference type="Pfam" id="PF08016"/>
    </source>
</evidence>
<organism evidence="9 10">
    <name type="scientific">Symbiodinium necroappetens</name>
    <dbReference type="NCBI Taxonomy" id="1628268"/>
    <lineage>
        <taxon>Eukaryota</taxon>
        <taxon>Sar</taxon>
        <taxon>Alveolata</taxon>
        <taxon>Dinophyceae</taxon>
        <taxon>Suessiales</taxon>
        <taxon>Symbiodiniaceae</taxon>
        <taxon>Symbiodinium</taxon>
    </lineage>
</organism>
<evidence type="ECO:0000256" key="1">
    <source>
        <dbReference type="ARBA" id="ARBA00004141"/>
    </source>
</evidence>
<evidence type="ECO:0000256" key="3">
    <source>
        <dbReference type="ARBA" id="ARBA00022692"/>
    </source>
</evidence>
<evidence type="ECO:0000256" key="2">
    <source>
        <dbReference type="ARBA" id="ARBA00007200"/>
    </source>
</evidence>
<keyword evidence="5 6" id="KW-0472">Membrane</keyword>
<evidence type="ECO:0000256" key="6">
    <source>
        <dbReference type="SAM" id="Phobius"/>
    </source>
</evidence>
<feature type="domain" description="Polycystin cation channel PKD1/PKD2" evidence="7">
    <location>
        <begin position="355"/>
        <end position="429"/>
    </location>
</feature>
<dbReference type="Proteomes" id="UP000601435">
    <property type="component" value="Unassembled WGS sequence"/>
</dbReference>
<sequence length="469" mass="53156">MQKWLRTRLADFLVFGVLIIFSIACFFLRSEIENYLLRFGVENALVVGIPNETSTGIFLEMEDVSTVGAAEQYLRGCFDYQLFNPQSTLRKFYTPVGDIRFRVQKAALKTCTRPEIPATFARSCRYVEVSSSMQDEKDTRNLALHANFDWVHPSIQRHDGCWFMSVSLEYFYWKLQELLFDDDALPELANLLMNVSGNPTMFSKSTVATDEIWGKNGALYSGSGYSFWFPINPSNLANVTTKMGELASPQWLTGDTRMLAVVVEFTLANYHAGGYVSTVLLLEIFPSGASRFTAVLLPFHLAKTSGDITADVLDIFRWIIIIGYLCLYKVWRTCEDYVRDGFSGLRYVLSPAGLLDAASIGLFIALQYWRSSKVKPVEPMSSSNSQHFVSYSRWASWEEMAAIGEAVLVFLLIVRYTTLLRFYPPVYRFFVLFSKSFRVGLYYLAIFVPVAASTIFFANCLYGPPEAEG</sequence>
<keyword evidence="10" id="KW-1185">Reference proteome</keyword>
<keyword evidence="3 6" id="KW-0812">Transmembrane</keyword>
<evidence type="ECO:0000313" key="9">
    <source>
        <dbReference type="EMBL" id="CAE7761063.1"/>
    </source>
</evidence>
<dbReference type="Pfam" id="PF08016">
    <property type="entry name" value="PKD_channel"/>
    <property type="match status" value="1"/>
</dbReference>
<comment type="caution">
    <text evidence="9">The sequence shown here is derived from an EMBL/GenBank/DDBJ whole genome shotgun (WGS) entry which is preliminary data.</text>
</comment>